<keyword evidence="1" id="KW-0812">Transmembrane</keyword>
<evidence type="ECO:0000256" key="1">
    <source>
        <dbReference type="SAM" id="Phobius"/>
    </source>
</evidence>
<comment type="caution">
    <text evidence="2">The sequence shown here is derived from an EMBL/GenBank/DDBJ whole genome shotgun (WGS) entry which is preliminary data.</text>
</comment>
<organism evidence="2 3">
    <name type="scientific">Corynebacterium urealyticum</name>
    <dbReference type="NCBI Taxonomy" id="43771"/>
    <lineage>
        <taxon>Bacteria</taxon>
        <taxon>Bacillati</taxon>
        <taxon>Actinomycetota</taxon>
        <taxon>Actinomycetes</taxon>
        <taxon>Mycobacteriales</taxon>
        <taxon>Corynebacteriaceae</taxon>
        <taxon>Corynebacterium</taxon>
    </lineage>
</organism>
<dbReference type="Pfam" id="PF10739">
    <property type="entry name" value="DUF2550"/>
    <property type="match status" value="1"/>
</dbReference>
<dbReference type="Proteomes" id="UP000324726">
    <property type="component" value="Unassembled WGS sequence"/>
</dbReference>
<evidence type="ECO:0000313" key="2">
    <source>
        <dbReference type="EMBL" id="TYR20567.1"/>
    </source>
</evidence>
<accession>A0A5D4FWV7</accession>
<dbReference type="RefSeq" id="WP_148812459.1">
    <property type="nucleotide sequence ID" value="NZ_VSZI01000001.1"/>
</dbReference>
<name>A0A5D4FWV7_9CORY</name>
<dbReference type="InterPro" id="IPR019675">
    <property type="entry name" value="DUF2550"/>
</dbReference>
<protein>
    <submittedName>
        <fullName evidence="2">DUF2550 family protein</fullName>
    </submittedName>
</protein>
<keyword evidence="1" id="KW-1133">Transmembrane helix</keyword>
<dbReference type="EMBL" id="VSZI01000001">
    <property type="protein sequence ID" value="TYR20567.1"/>
    <property type="molecule type" value="Genomic_DNA"/>
</dbReference>
<proteinExistence type="predicted"/>
<keyword evidence="1" id="KW-0472">Membrane</keyword>
<sequence>MTTILVLLGIVLLLLLVGVILWRFFYLRSEGYPVLLRALPAEEARHWRHGVLVYSRTSARLYKLRSLRPGSDLVLTRLGTTVVSRREIVDKERPFIEGYCHVMKISHRGEEYEIAIDEQGDNAFVSWLESAPSERWVRTTRFS</sequence>
<evidence type="ECO:0000313" key="3">
    <source>
        <dbReference type="Proteomes" id="UP000324726"/>
    </source>
</evidence>
<reference evidence="2 3" key="1">
    <citation type="submission" date="2019-08" db="EMBL/GenBank/DDBJ databases">
        <title>Draft genome of C. urealyticum strain VH4248.</title>
        <authorList>
            <person name="Navas J."/>
        </authorList>
    </citation>
    <scope>NUCLEOTIDE SEQUENCE [LARGE SCALE GENOMIC DNA]</scope>
    <source>
        <strain evidence="2 3">VH4248</strain>
    </source>
</reference>
<gene>
    <name evidence="2" type="ORF">FYJ87_06415</name>
</gene>
<dbReference type="AlphaFoldDB" id="A0A5D4FWV7"/>
<feature type="transmembrane region" description="Helical" evidence="1">
    <location>
        <begin position="6"/>
        <end position="27"/>
    </location>
</feature>